<dbReference type="AlphaFoldDB" id="A0A5E6MWG7"/>
<protein>
    <recommendedName>
        <fullName evidence="2">CdiI immunity protein domain-containing protein</fullName>
    </recommendedName>
</protein>
<dbReference type="EMBL" id="LR700646">
    <property type="protein sequence ID" value="VVM15624.1"/>
    <property type="molecule type" value="Genomic_DNA"/>
</dbReference>
<sequence>MNKKPDLEILQGLLFTYSIENTKDLKREEIIVSKDINNETELSELFDELTKPDFLSYREDEQECFIETIQHFLSANNDFESVFYLFDTYFEDNIIDKRGFMKTLLNCLKKYQEDANTIKTDTHLKHK</sequence>
<accession>A0A5E6MWG7</accession>
<evidence type="ECO:0008006" key="2">
    <source>
        <dbReference type="Google" id="ProtNLM"/>
    </source>
</evidence>
<proteinExistence type="predicted"/>
<gene>
    <name evidence="1" type="ORF">PS683_03940</name>
</gene>
<reference evidence="1" key="1">
    <citation type="submission" date="2019-09" db="EMBL/GenBank/DDBJ databases">
        <authorList>
            <person name="Chandra G."/>
            <person name="Truman W A."/>
        </authorList>
    </citation>
    <scope>NUCLEOTIDE SEQUENCE</scope>
    <source>
        <strain evidence="1">PS683</strain>
    </source>
</reference>
<name>A0A5E6MWG7_PSEFL</name>
<evidence type="ECO:0000313" key="1">
    <source>
        <dbReference type="EMBL" id="VVM15624.1"/>
    </source>
</evidence>
<organism evidence="1">
    <name type="scientific">Pseudomonas fluorescens</name>
    <dbReference type="NCBI Taxonomy" id="294"/>
    <lineage>
        <taxon>Bacteria</taxon>
        <taxon>Pseudomonadati</taxon>
        <taxon>Pseudomonadota</taxon>
        <taxon>Gammaproteobacteria</taxon>
        <taxon>Pseudomonadales</taxon>
        <taxon>Pseudomonadaceae</taxon>
        <taxon>Pseudomonas</taxon>
    </lineage>
</organism>